<reference evidence="1 2" key="1">
    <citation type="submission" date="2018-10" db="EMBL/GenBank/DDBJ databases">
        <title>Lactobacillus sp. R7 and Lactobacillus sp. R19 isolated from fermented mustard green product of Taiwan.</title>
        <authorList>
            <person name="Lin S.-T."/>
        </authorList>
    </citation>
    <scope>NUCLEOTIDE SEQUENCE [LARGE SCALE GENOMIC DNA]</scope>
    <source>
        <strain evidence="1 2">BCRC 81127</strain>
    </source>
</reference>
<dbReference type="Proteomes" id="UP000298021">
    <property type="component" value="Unassembled WGS sequence"/>
</dbReference>
<evidence type="ECO:0000313" key="1">
    <source>
        <dbReference type="EMBL" id="TGD21134.1"/>
    </source>
</evidence>
<proteinExistence type="predicted"/>
<accession>A0A4Z0JG29</accession>
<organism evidence="1 2">
    <name type="scientific">Companilactobacillus suantsaicola</name>
    <dbReference type="NCBI Taxonomy" id="2487723"/>
    <lineage>
        <taxon>Bacteria</taxon>
        <taxon>Bacillati</taxon>
        <taxon>Bacillota</taxon>
        <taxon>Bacilli</taxon>
        <taxon>Lactobacillales</taxon>
        <taxon>Lactobacillaceae</taxon>
        <taxon>Companilactobacillus</taxon>
    </lineage>
</organism>
<sequence length="161" mass="18718">MKIKIADFIENVQEEKFKQTKLDISKDDLLQEDLWAINTAKEQMEKDLAANELSQIIIHVADAEFPIDYYLESGVINLPFADAKKVTHFFDDDAEVETKVYLSTNCDYLNASKFHIDLISENEFKNDEIKAALAIMKSNYETSLENFNHKDDEEEEKKEEK</sequence>
<dbReference type="EMBL" id="RKLY01000045">
    <property type="protein sequence ID" value="TGD21134.1"/>
    <property type="molecule type" value="Genomic_DNA"/>
</dbReference>
<comment type="caution">
    <text evidence="1">The sequence shown here is derived from an EMBL/GenBank/DDBJ whole genome shotgun (WGS) entry which is preliminary data.</text>
</comment>
<gene>
    <name evidence="1" type="ORF">EGT49_11940</name>
</gene>
<evidence type="ECO:0000313" key="2">
    <source>
        <dbReference type="Proteomes" id="UP000298021"/>
    </source>
</evidence>
<dbReference type="AlphaFoldDB" id="A0A4Z0JG29"/>
<protein>
    <submittedName>
        <fullName evidence="1">Uncharacterized protein</fullName>
    </submittedName>
</protein>
<dbReference type="OrthoDB" id="2296476at2"/>
<dbReference type="RefSeq" id="WP_135374578.1">
    <property type="nucleotide sequence ID" value="NZ_RKLY01000045.1"/>
</dbReference>
<keyword evidence="2" id="KW-1185">Reference proteome</keyword>
<name>A0A4Z0JG29_9LACO</name>